<dbReference type="AlphaFoldDB" id="A0A2S3R0I6"/>
<evidence type="ECO:0000313" key="2">
    <source>
        <dbReference type="Proteomes" id="UP000237466"/>
    </source>
</evidence>
<organism evidence="1 2">
    <name type="scientific">Vibrio vulnificus</name>
    <dbReference type="NCBI Taxonomy" id="672"/>
    <lineage>
        <taxon>Bacteria</taxon>
        <taxon>Pseudomonadati</taxon>
        <taxon>Pseudomonadota</taxon>
        <taxon>Gammaproteobacteria</taxon>
        <taxon>Vibrionales</taxon>
        <taxon>Vibrionaceae</taxon>
        <taxon>Vibrio</taxon>
    </lineage>
</organism>
<dbReference type="EMBL" id="PDGH01000112">
    <property type="protein sequence ID" value="POB45990.1"/>
    <property type="molecule type" value="Genomic_DNA"/>
</dbReference>
<dbReference type="RefSeq" id="WP_017790646.1">
    <property type="nucleotide sequence ID" value="NZ_CP041683.1"/>
</dbReference>
<gene>
    <name evidence="1" type="ORF">CRN52_15840</name>
</gene>
<evidence type="ECO:0000313" key="1">
    <source>
        <dbReference type="EMBL" id="POB45990.1"/>
    </source>
</evidence>
<accession>A0A2S3R0I6</accession>
<sequence length="133" mass="14824">MNKWLVASLCLFPFATLAAEQKTDLAVGMAVDQQLSVVIELNQQYRGVIGNDGLAFDYLAKKGTFNQDIPVTWYVGVGGWAEWNDDFGFRVPLGLNWDLTHGWDLYGQMQPELSLYKGAELQLGGAVGIKYQF</sequence>
<proteinExistence type="predicted"/>
<dbReference type="Proteomes" id="UP000237466">
    <property type="component" value="Unassembled WGS sequence"/>
</dbReference>
<comment type="caution">
    <text evidence="1">The sequence shown here is derived from an EMBL/GenBank/DDBJ whole genome shotgun (WGS) entry which is preliminary data.</text>
</comment>
<name>A0A2S3R0I6_VIBVL</name>
<reference evidence="1 2" key="1">
    <citation type="journal article" date="2018" name="Front. Microbiol.">
        <title>Phylogeny of Vibrio vulnificus from the Analysis of the Core-Genome: Implications for Intra-Species Taxonomy.</title>
        <authorList>
            <person name="Roig F.J."/>
            <person name="Gonzalez-Candelas F."/>
            <person name="Sanjuan E."/>
            <person name="Fouz B."/>
            <person name="Feil E.J."/>
            <person name="Llorens C."/>
            <person name="Baker-Austin C."/>
            <person name="Oliver J.D."/>
            <person name="Danin-Poleg Y."/>
            <person name="Gibas C.J."/>
            <person name="Kashi Y."/>
            <person name="Gulig P.A."/>
            <person name="Morrison S.S."/>
            <person name="Amaro C."/>
        </authorList>
    </citation>
    <scope>NUCLEOTIDE SEQUENCE [LARGE SCALE GENOMIC DNA]</scope>
    <source>
        <strain evidence="1 2">CECT4608</strain>
    </source>
</reference>
<protein>
    <submittedName>
        <fullName evidence="1">Uncharacterized protein</fullName>
    </submittedName>
</protein>